<dbReference type="GO" id="GO:0020002">
    <property type="term" value="C:host cell plasma membrane"/>
    <property type="evidence" value="ECO:0007669"/>
    <property type="project" value="UniProtKB-SubCell"/>
</dbReference>
<organism evidence="8">
    <name type="scientific">Human endogenous retrovirus S71</name>
    <dbReference type="NCBI Taxonomy" id="31697"/>
    <lineage>
        <taxon>Viruses</taxon>
        <taxon>Riboviria</taxon>
        <taxon>Pararnavirae</taxon>
        <taxon>Artverviricota</taxon>
        <taxon>Revtraviricetes</taxon>
        <taxon>Ortervirales</taxon>
        <taxon>Retroviridae</taxon>
        <taxon>Human endogenous retrovirus</taxon>
    </lineage>
</organism>
<feature type="domain" description="CCHC-type" evidence="7">
    <location>
        <begin position="466"/>
        <end position="480"/>
    </location>
</feature>
<feature type="region of interest" description="Disordered" evidence="6">
    <location>
        <begin position="112"/>
        <end position="156"/>
    </location>
</feature>
<evidence type="ECO:0000256" key="1">
    <source>
        <dbReference type="ARBA" id="ARBA00004165"/>
    </source>
</evidence>
<dbReference type="SUPFAM" id="SSF47836">
    <property type="entry name" value="Retroviral matrix proteins"/>
    <property type="match status" value="1"/>
</dbReference>
<dbReference type="SUPFAM" id="SSF57756">
    <property type="entry name" value="Retrovirus zinc finger-like domains"/>
    <property type="match status" value="1"/>
</dbReference>
<evidence type="ECO:0000313" key="8">
    <source>
        <dbReference type="PIR" id="A46312"/>
    </source>
</evidence>
<sequence>MGNSSSQSHKDWSPLQCMLQNFSLGFSEDYGVRLKKGKLWTLCGVEWPKFGAGSLNLAIVQAVWRVVAGTPGHPDQFPYIDQWLSLVRSSHPWLHSCAIPNPTSKVILSQTSLSPRPSAGSAPPVLPPSEEEESLPHPVLPPYNPPAPLESSLVSSTTSPVGSLPIASLRPQQEEVAPLLLLREAQVPAGDECSAPFLVYVPFSTSDLCNKAHNPSFSEKPQVLTSLMESVLWTHQPTWDDCQQLLLTLFTSEERDRIRREARKYFLTLAGRPEGEAQNLLEEVFPSTRPDDPNSSGGKRALDNFHRYLLAGIKGAARKPICLTTEVVQGPGEPGAFLECLQEAYLTYTPFDPAAPEKSRVINLAFVAQASDIRKKLQKLEGFAGMNISQLLEVAQRIFDSQEFEKQKQAAEKAADETSKRQPKILVVAIREARKEGPPSQNTSQGTPVPQQKGQKSEASLQKNQCTYCKQIGHWKKECPFKPEGKIMPIKARGETRKQKGLKGPAPPHLWVFLIRWVKRVRKEDSRGKVIEKELWPRDQRLAYRGPALALVSEFHQYLLITISTISERGMWQDYRVMVGRGSAGTHVSKDLCVINKFEERCCALMRT</sequence>
<feature type="compositionally biased region" description="Pro residues" evidence="6">
    <location>
        <begin position="138"/>
        <end position="148"/>
    </location>
</feature>
<dbReference type="InterPro" id="IPR010999">
    <property type="entry name" value="Retrovr_matrix"/>
</dbReference>
<keyword evidence="5" id="KW-0862">Zinc</keyword>
<evidence type="ECO:0000259" key="7">
    <source>
        <dbReference type="PROSITE" id="PS50158"/>
    </source>
</evidence>
<evidence type="ECO:0000256" key="6">
    <source>
        <dbReference type="SAM" id="MobiDB-lite"/>
    </source>
</evidence>
<keyword evidence="2" id="KW-1032">Host cell membrane</keyword>
<dbReference type="PANTHER" id="PTHR33166">
    <property type="entry name" value="GAG_P30 DOMAIN-CONTAINING PROTEIN"/>
    <property type="match status" value="1"/>
</dbReference>
<dbReference type="InterPro" id="IPR008919">
    <property type="entry name" value="Retrov_capsid_N"/>
</dbReference>
<dbReference type="GO" id="GO:0019068">
    <property type="term" value="P:virion assembly"/>
    <property type="evidence" value="ECO:0007669"/>
    <property type="project" value="InterPro"/>
</dbReference>
<evidence type="ECO:0000256" key="4">
    <source>
        <dbReference type="ARBA" id="ARBA00023136"/>
    </source>
</evidence>
<dbReference type="Gene3D" id="4.10.60.10">
    <property type="entry name" value="Zinc finger, CCHC-type"/>
    <property type="match status" value="1"/>
</dbReference>
<dbReference type="Pfam" id="PF02093">
    <property type="entry name" value="Gag_p30"/>
    <property type="match status" value="1"/>
</dbReference>
<dbReference type="GO" id="GO:0008270">
    <property type="term" value="F:zinc ion binding"/>
    <property type="evidence" value="ECO:0007669"/>
    <property type="project" value="UniProtKB-KW"/>
</dbReference>
<dbReference type="InterPro" id="IPR000840">
    <property type="entry name" value="G_retro_matrix"/>
</dbReference>
<dbReference type="InterPro" id="IPR003036">
    <property type="entry name" value="Gag_P30"/>
</dbReference>
<dbReference type="InterPro" id="IPR050462">
    <property type="entry name" value="Retroviral_Gag-Pol_poly"/>
</dbReference>
<accession>Q7LYZ0</accession>
<dbReference type="InterPro" id="IPR036875">
    <property type="entry name" value="Znf_CCHC_sf"/>
</dbReference>
<dbReference type="Pfam" id="PF01140">
    <property type="entry name" value="Gag_MA"/>
    <property type="match status" value="1"/>
</dbReference>
<dbReference type="PIR" id="A46312">
    <property type="entry name" value="A46312"/>
</dbReference>
<keyword evidence="4" id="KW-0472">Membrane</keyword>
<name>Q7LYZ0_9RETR</name>
<keyword evidence="3" id="KW-1043">Host membrane</keyword>
<dbReference type="InterPro" id="IPR001878">
    <property type="entry name" value="Znf_CCHC"/>
</dbReference>
<dbReference type="Pfam" id="PF00098">
    <property type="entry name" value="zf-CCHC"/>
    <property type="match status" value="1"/>
</dbReference>
<dbReference type="Gene3D" id="1.10.150.180">
    <property type="entry name" value="Gamma-retroviral matrix domain"/>
    <property type="match status" value="1"/>
</dbReference>
<protein>
    <submittedName>
        <fullName evidence="8">Gag polyprotein</fullName>
    </submittedName>
</protein>
<reference evidence="8" key="1">
    <citation type="journal article" date="1990" name="Virology">
        <title>S71 is a phylogenetically distinct human endogenous retroviral element with structural and sequence homology to simian sarcoma virus (SSV).</title>
        <authorList>
            <person name="Werner T."/>
            <person name="Brack-Werner R."/>
            <person name="Leib-Mosch C."/>
            <person name="Backhaus H."/>
            <person name="Erfle V."/>
            <person name="Hehlmann R."/>
        </authorList>
    </citation>
    <scope>NUCLEOTIDE SEQUENCE</scope>
</reference>
<dbReference type="PROSITE" id="PS50158">
    <property type="entry name" value="ZF_CCHC"/>
    <property type="match status" value="1"/>
</dbReference>
<feature type="compositionally biased region" description="Polar residues" evidence="6">
    <location>
        <begin position="439"/>
        <end position="460"/>
    </location>
</feature>
<comment type="subcellular location">
    <subcellularLocation>
        <location evidence="1">Host cell membrane</location>
    </subcellularLocation>
</comment>
<dbReference type="Gene3D" id="1.10.375.10">
    <property type="entry name" value="Human Immunodeficiency Virus Type 1 Capsid Protein"/>
    <property type="match status" value="1"/>
</dbReference>
<evidence type="ECO:0000256" key="3">
    <source>
        <dbReference type="ARBA" id="ARBA00022870"/>
    </source>
</evidence>
<dbReference type="InterPro" id="IPR036946">
    <property type="entry name" value="G_retro_matrix_sf"/>
</dbReference>
<dbReference type="SUPFAM" id="SSF47943">
    <property type="entry name" value="Retrovirus capsid protein, N-terminal core domain"/>
    <property type="match status" value="1"/>
</dbReference>
<evidence type="ECO:0000256" key="2">
    <source>
        <dbReference type="ARBA" id="ARBA00022511"/>
    </source>
</evidence>
<dbReference type="SMART" id="SM00343">
    <property type="entry name" value="ZnF_C2HC"/>
    <property type="match status" value="1"/>
</dbReference>
<evidence type="ECO:0000256" key="5">
    <source>
        <dbReference type="PROSITE-ProRule" id="PRU00047"/>
    </source>
</evidence>
<feature type="region of interest" description="Disordered" evidence="6">
    <location>
        <begin position="433"/>
        <end position="460"/>
    </location>
</feature>
<dbReference type="GO" id="GO:0003676">
    <property type="term" value="F:nucleic acid binding"/>
    <property type="evidence" value="ECO:0007669"/>
    <property type="project" value="InterPro"/>
</dbReference>
<proteinExistence type="predicted"/>
<keyword evidence="5" id="KW-0479">Metal-binding</keyword>
<keyword evidence="5" id="KW-0863">Zinc-finger</keyword>